<feature type="coiled-coil region" evidence="1">
    <location>
        <begin position="857"/>
        <end position="884"/>
    </location>
</feature>
<sequence>MNEGQNKYSKQATKTFQSQYKNGISGILEDSAKLIKQGLYRKSFLHMDRFFNKNYKKININEIDLLKFCRRMLYCIFKILDQYKLDGQIAVKKQSVQLLSRGYYFIGLWKKILMNILNINKSYEQFSDNSFDSQDSDQILFKNEEQDSQNMPSLNSSPINFMIASKNDQITETEDVESLTQLLNLSNDIINYQEIKKIPKKYNILVQIEEFLLNFLQLISKTILYYTEAKDSKMVLSLYQLTENLINMPELQRSTKYKFLDISFQIKMNYASLLFQQEQFESSKLEAQKAYQIASNMVNLQLNKDLQQKKLIDGKSDPLQLRKSIARQEENVKFLITSLVLLGQINEQMQNIEKFSETIHLINWLVKVFLPHNSDMRHIKQHFIDQFNQKYSDYLLQTGEVTKILKQVYNSERNILLNQHKDQQIELEKGEASNRSFQEKINNHIYEKYKHKELNASQFIVSYSKSKEMQKDEKKQYQLMAKQRDSIFVASEMNSQINYFDQEQSTAYISKKDSVLQAQTAEDDMSASIQKSKMQELYFLSNSFEPSLHNKNSQIHDHIYIDDEMMLTSSIQIQQNSSSFKAYQNSLLTKSNKVSGNIKNQIRPKSSYLKQTIAKPKLLLKSRYFPDDNTEKENKKQKFATEQNEKFTDIYEMFGIKRPKHVSDQLNDLDSYTGQLISEKISQVEQFNPLSKVITQCSQELKDSQFDQKEFGHCRRLIDNKRIFGNGTTLESDKGENKKDVHILDAKNKIDLEVKQEAYLVTNHIEAFKSIEELKDFRKQQVQERLYQQSLRSQKINLKNRLLKHSNTLGFLNVYQQQQQNQNQHHNLKMHVATIHEISRDKFLATQDSSEEQDAKQQDMKQILQNNEKNIKEFLNQAENVSSLSIIQLKKLAKQQVKQESQLIDQDPKPKIPTHIIPIKQDTNREALLKSCKGYHQNLVSRHNQLALSTMHLNLVNEAKYASNLADIIQIKMKISKMDSNKSTSNRSIRKSIIANLSNLTQFQKLTKFEQNKNISHS</sequence>
<name>W7XD01_TETTS</name>
<evidence type="ECO:0000256" key="1">
    <source>
        <dbReference type="SAM" id="Coils"/>
    </source>
</evidence>
<accession>W7XD01</accession>
<dbReference type="AlphaFoldDB" id="W7XD01"/>
<keyword evidence="1" id="KW-0175">Coiled coil</keyword>
<dbReference type="RefSeq" id="XP_012652112.1">
    <property type="nucleotide sequence ID" value="XM_012796658.1"/>
</dbReference>
<dbReference type="GeneID" id="24440739"/>
<keyword evidence="3" id="KW-1185">Reference proteome</keyword>
<gene>
    <name evidence="2" type="ORF">TTHERM_000801323</name>
</gene>
<dbReference type="InParanoid" id="W7XD01"/>
<dbReference type="Proteomes" id="UP000009168">
    <property type="component" value="Unassembled WGS sequence"/>
</dbReference>
<protein>
    <submittedName>
        <fullName evidence="2">Uncharacterized protein</fullName>
    </submittedName>
</protein>
<evidence type="ECO:0000313" key="2">
    <source>
        <dbReference type="EMBL" id="EWS75352.1"/>
    </source>
</evidence>
<dbReference type="KEGG" id="tet:TTHERM_000801323"/>
<evidence type="ECO:0000313" key="3">
    <source>
        <dbReference type="Proteomes" id="UP000009168"/>
    </source>
</evidence>
<proteinExistence type="predicted"/>
<dbReference type="EMBL" id="GG662763">
    <property type="protein sequence ID" value="EWS75352.1"/>
    <property type="molecule type" value="Genomic_DNA"/>
</dbReference>
<reference evidence="3" key="1">
    <citation type="journal article" date="2006" name="PLoS Biol.">
        <title>Macronuclear genome sequence of the ciliate Tetrahymena thermophila, a model eukaryote.</title>
        <authorList>
            <person name="Eisen J.A."/>
            <person name="Coyne R.S."/>
            <person name="Wu M."/>
            <person name="Wu D."/>
            <person name="Thiagarajan M."/>
            <person name="Wortman J.R."/>
            <person name="Badger J.H."/>
            <person name="Ren Q."/>
            <person name="Amedeo P."/>
            <person name="Jones K.M."/>
            <person name="Tallon L.J."/>
            <person name="Delcher A.L."/>
            <person name="Salzberg S.L."/>
            <person name="Silva J.C."/>
            <person name="Haas B.J."/>
            <person name="Majoros W.H."/>
            <person name="Farzad M."/>
            <person name="Carlton J.M."/>
            <person name="Smith R.K. Jr."/>
            <person name="Garg J."/>
            <person name="Pearlman R.E."/>
            <person name="Karrer K.M."/>
            <person name="Sun L."/>
            <person name="Manning G."/>
            <person name="Elde N.C."/>
            <person name="Turkewitz A.P."/>
            <person name="Asai D.J."/>
            <person name="Wilkes D.E."/>
            <person name="Wang Y."/>
            <person name="Cai H."/>
            <person name="Collins K."/>
            <person name="Stewart B.A."/>
            <person name="Lee S.R."/>
            <person name="Wilamowska K."/>
            <person name="Weinberg Z."/>
            <person name="Ruzzo W.L."/>
            <person name="Wloga D."/>
            <person name="Gaertig J."/>
            <person name="Frankel J."/>
            <person name="Tsao C.-C."/>
            <person name="Gorovsky M.A."/>
            <person name="Keeling P.J."/>
            <person name="Waller R.F."/>
            <person name="Patron N.J."/>
            <person name="Cherry J.M."/>
            <person name="Stover N.A."/>
            <person name="Krieger C.J."/>
            <person name="del Toro C."/>
            <person name="Ryder H.F."/>
            <person name="Williamson S.C."/>
            <person name="Barbeau R.A."/>
            <person name="Hamilton E.P."/>
            <person name="Orias E."/>
        </authorList>
    </citation>
    <scope>NUCLEOTIDE SEQUENCE [LARGE SCALE GENOMIC DNA]</scope>
    <source>
        <strain evidence="3">SB210</strain>
    </source>
</reference>
<organism evidence="2 3">
    <name type="scientific">Tetrahymena thermophila (strain SB210)</name>
    <dbReference type="NCBI Taxonomy" id="312017"/>
    <lineage>
        <taxon>Eukaryota</taxon>
        <taxon>Sar</taxon>
        <taxon>Alveolata</taxon>
        <taxon>Ciliophora</taxon>
        <taxon>Intramacronucleata</taxon>
        <taxon>Oligohymenophorea</taxon>
        <taxon>Hymenostomatida</taxon>
        <taxon>Tetrahymenina</taxon>
        <taxon>Tetrahymenidae</taxon>
        <taxon>Tetrahymena</taxon>
    </lineage>
</organism>